<dbReference type="SUPFAM" id="SSF88659">
    <property type="entry name" value="Sigma3 and sigma4 domains of RNA polymerase sigma factors"/>
    <property type="match status" value="1"/>
</dbReference>
<dbReference type="InterPro" id="IPR014284">
    <property type="entry name" value="RNA_pol_sigma-70_dom"/>
</dbReference>
<dbReference type="Gene3D" id="1.10.1740.10">
    <property type="match status" value="1"/>
</dbReference>
<dbReference type="InterPro" id="IPR013325">
    <property type="entry name" value="RNA_pol_sigma_r2"/>
</dbReference>
<dbReference type="InterPro" id="IPR013324">
    <property type="entry name" value="RNA_pol_sigma_r3/r4-like"/>
</dbReference>
<evidence type="ECO:0000256" key="1">
    <source>
        <dbReference type="ARBA" id="ARBA00010641"/>
    </source>
</evidence>
<comment type="caution">
    <text evidence="5">The sequence shown here is derived from an EMBL/GenBank/DDBJ whole genome shotgun (WGS) entry which is preliminary data.</text>
</comment>
<dbReference type="Gene3D" id="1.10.10.10">
    <property type="entry name" value="Winged helix-like DNA-binding domain superfamily/Winged helix DNA-binding domain"/>
    <property type="match status" value="1"/>
</dbReference>
<dbReference type="InterPro" id="IPR036388">
    <property type="entry name" value="WH-like_DNA-bd_sf"/>
</dbReference>
<organism evidence="5 6">
    <name type="scientific">Negadavirga shengliensis</name>
    <dbReference type="NCBI Taxonomy" id="1389218"/>
    <lineage>
        <taxon>Bacteria</taxon>
        <taxon>Pseudomonadati</taxon>
        <taxon>Bacteroidota</taxon>
        <taxon>Cytophagia</taxon>
        <taxon>Cytophagales</taxon>
        <taxon>Cyclobacteriaceae</taxon>
        <taxon>Negadavirga</taxon>
    </lineage>
</organism>
<keyword evidence="2" id="KW-0805">Transcription regulation</keyword>
<dbReference type="NCBIfam" id="TIGR02937">
    <property type="entry name" value="sigma70-ECF"/>
    <property type="match status" value="1"/>
</dbReference>
<keyword evidence="4" id="KW-0804">Transcription</keyword>
<evidence type="ECO:0000256" key="4">
    <source>
        <dbReference type="ARBA" id="ARBA00023163"/>
    </source>
</evidence>
<keyword evidence="3" id="KW-0731">Sigma factor</keyword>
<dbReference type="RefSeq" id="WP_377061529.1">
    <property type="nucleotide sequence ID" value="NZ_JBHSJJ010000002.1"/>
</dbReference>
<sequence length="194" mass="23367">MIDFEEQIRYEKAEPFLDDRHLWRRFKSGSESAFIKIYESYFDVLLNYGYQLTGREDLTQDAIQDLFIDIRDSRERLGDTHSIKFYLMKSLKRKLFRESARWYNQCDTIAEGLPFEVTFSHEKILIDRQISEEQSLKLNQAVQNMPGRKKEALYYFYYEGLSYEQIKEMMELSHIKSARNLVYEAISYLREALK</sequence>
<dbReference type="EMBL" id="JBHSJJ010000002">
    <property type="protein sequence ID" value="MFC4870721.1"/>
    <property type="molecule type" value="Genomic_DNA"/>
</dbReference>
<evidence type="ECO:0000313" key="5">
    <source>
        <dbReference type="EMBL" id="MFC4870721.1"/>
    </source>
</evidence>
<dbReference type="PANTHER" id="PTHR43133:SF46">
    <property type="entry name" value="RNA POLYMERASE SIGMA-70 FACTOR ECF SUBFAMILY"/>
    <property type="match status" value="1"/>
</dbReference>
<dbReference type="SUPFAM" id="SSF88946">
    <property type="entry name" value="Sigma2 domain of RNA polymerase sigma factors"/>
    <property type="match status" value="1"/>
</dbReference>
<keyword evidence="6" id="KW-1185">Reference proteome</keyword>
<dbReference type="Proteomes" id="UP001595818">
    <property type="component" value="Unassembled WGS sequence"/>
</dbReference>
<protein>
    <submittedName>
        <fullName evidence="5">RNA polymerase sigma factor</fullName>
    </submittedName>
</protein>
<evidence type="ECO:0000256" key="2">
    <source>
        <dbReference type="ARBA" id="ARBA00023015"/>
    </source>
</evidence>
<proteinExistence type="inferred from homology"/>
<evidence type="ECO:0000313" key="6">
    <source>
        <dbReference type="Proteomes" id="UP001595818"/>
    </source>
</evidence>
<comment type="similarity">
    <text evidence="1">Belongs to the sigma-70 factor family. ECF subfamily.</text>
</comment>
<gene>
    <name evidence="5" type="ORF">ACFPFU_03415</name>
</gene>
<reference evidence="6" key="1">
    <citation type="journal article" date="2019" name="Int. J. Syst. Evol. Microbiol.">
        <title>The Global Catalogue of Microorganisms (GCM) 10K type strain sequencing project: providing services to taxonomists for standard genome sequencing and annotation.</title>
        <authorList>
            <consortium name="The Broad Institute Genomics Platform"/>
            <consortium name="The Broad Institute Genome Sequencing Center for Infectious Disease"/>
            <person name="Wu L."/>
            <person name="Ma J."/>
        </authorList>
    </citation>
    <scope>NUCLEOTIDE SEQUENCE [LARGE SCALE GENOMIC DNA]</scope>
    <source>
        <strain evidence="6">CGMCC 4.7466</strain>
    </source>
</reference>
<name>A0ABV9SWD4_9BACT</name>
<evidence type="ECO:0000256" key="3">
    <source>
        <dbReference type="ARBA" id="ARBA00023082"/>
    </source>
</evidence>
<accession>A0ABV9SWD4</accession>
<dbReference type="InterPro" id="IPR039425">
    <property type="entry name" value="RNA_pol_sigma-70-like"/>
</dbReference>
<dbReference type="PANTHER" id="PTHR43133">
    <property type="entry name" value="RNA POLYMERASE ECF-TYPE SIGMA FACTO"/>
    <property type="match status" value="1"/>
</dbReference>